<proteinExistence type="predicted"/>
<keyword evidence="4" id="KW-1185">Reference proteome</keyword>
<evidence type="ECO:0000313" key="3">
    <source>
        <dbReference type="EMBL" id="TDT15354.1"/>
    </source>
</evidence>
<reference evidence="3 4" key="1">
    <citation type="submission" date="2019-03" db="EMBL/GenBank/DDBJ databases">
        <title>Sequencing the genomes of 1000 actinobacteria strains.</title>
        <authorList>
            <person name="Klenk H.-P."/>
        </authorList>
    </citation>
    <scope>NUCLEOTIDE SEQUENCE [LARGE SCALE GENOMIC DNA]</scope>
    <source>
        <strain evidence="3 4">DSM 18936</strain>
    </source>
</reference>
<protein>
    <submittedName>
        <fullName evidence="3">Nucleoside-diphosphate-sugar epimerase</fullName>
    </submittedName>
</protein>
<keyword evidence="1" id="KW-0812">Transmembrane</keyword>
<name>A0A4R7HXM6_9ACTN</name>
<evidence type="ECO:0000313" key="4">
    <source>
        <dbReference type="Proteomes" id="UP000294558"/>
    </source>
</evidence>
<dbReference type="InterPro" id="IPR001509">
    <property type="entry name" value="Epimerase_deHydtase"/>
</dbReference>
<organism evidence="3 4">
    <name type="scientific">Ilumatobacter fluminis</name>
    <dbReference type="NCBI Taxonomy" id="467091"/>
    <lineage>
        <taxon>Bacteria</taxon>
        <taxon>Bacillati</taxon>
        <taxon>Actinomycetota</taxon>
        <taxon>Acidimicrobiia</taxon>
        <taxon>Acidimicrobiales</taxon>
        <taxon>Ilumatobacteraceae</taxon>
        <taxon>Ilumatobacter</taxon>
    </lineage>
</organism>
<keyword evidence="1" id="KW-0472">Membrane</keyword>
<evidence type="ECO:0000256" key="1">
    <source>
        <dbReference type="SAM" id="Phobius"/>
    </source>
</evidence>
<dbReference type="Pfam" id="PF01370">
    <property type="entry name" value="Epimerase"/>
    <property type="match status" value="1"/>
</dbReference>
<feature type="transmembrane region" description="Helical" evidence="1">
    <location>
        <begin position="303"/>
        <end position="323"/>
    </location>
</feature>
<dbReference type="Gene3D" id="3.40.50.720">
    <property type="entry name" value="NAD(P)-binding Rossmann-like Domain"/>
    <property type="match status" value="1"/>
</dbReference>
<sequence>MTTTAPARRVYLRGVRGALGWRVADRLADVPGIDLTVASGDEPVAGRFDVVVEVGIADHDVLGQRGESVTVGTEGLLGDARYVGADHLVVVSSAMVYGALANNPIPLTEEAVLRPDPTFVYARQLAGAEAEVEAWRAERTGRRVAMLRPAIPIAEEGTSSLARALTAGSGQVFGEASAPTQFVHHDDVASAVALAVERELDGVYNVAPDGSIPGDRVRALSGRRLRVPLPGRLADVVGALRWRFQRGPIPPGLRSYTRAPWIVANDKLRAEGWEPTVTNEQAYVEGTEAKWWTMITPKRRQELALAAMVGAIVAALATTGWFARRWWRRRPR</sequence>
<keyword evidence="1" id="KW-1133">Transmembrane helix</keyword>
<dbReference type="EMBL" id="SOAU01000001">
    <property type="protein sequence ID" value="TDT15354.1"/>
    <property type="molecule type" value="Genomic_DNA"/>
</dbReference>
<accession>A0A4R7HXM6</accession>
<dbReference type="RefSeq" id="WP_166657381.1">
    <property type="nucleotide sequence ID" value="NZ_SOAU01000001.1"/>
</dbReference>
<dbReference type="Proteomes" id="UP000294558">
    <property type="component" value="Unassembled WGS sequence"/>
</dbReference>
<dbReference type="InterPro" id="IPR036291">
    <property type="entry name" value="NAD(P)-bd_dom_sf"/>
</dbReference>
<feature type="domain" description="NAD-dependent epimerase/dehydratase" evidence="2">
    <location>
        <begin position="69"/>
        <end position="207"/>
    </location>
</feature>
<dbReference type="AlphaFoldDB" id="A0A4R7HXM6"/>
<dbReference type="SUPFAM" id="SSF51735">
    <property type="entry name" value="NAD(P)-binding Rossmann-fold domains"/>
    <property type="match status" value="1"/>
</dbReference>
<comment type="caution">
    <text evidence="3">The sequence shown here is derived from an EMBL/GenBank/DDBJ whole genome shotgun (WGS) entry which is preliminary data.</text>
</comment>
<evidence type="ECO:0000259" key="2">
    <source>
        <dbReference type="Pfam" id="PF01370"/>
    </source>
</evidence>
<gene>
    <name evidence="3" type="ORF">BDK89_0924</name>
</gene>